<name>A0A3B0BYJ3_9FLAO</name>
<dbReference type="GO" id="GO:0005975">
    <property type="term" value="P:carbohydrate metabolic process"/>
    <property type="evidence" value="ECO:0007669"/>
    <property type="project" value="InterPro"/>
</dbReference>
<evidence type="ECO:0000313" key="2">
    <source>
        <dbReference type="EMBL" id="RKN78785.1"/>
    </source>
</evidence>
<comment type="similarity">
    <text evidence="1">Belongs to the glycogen phosphorylase family.</text>
</comment>
<gene>
    <name evidence="2" type="primary">glgP</name>
    <name evidence="2" type="ORF">D7Z94_20310</name>
</gene>
<reference evidence="2 3" key="1">
    <citation type="submission" date="2018-10" db="EMBL/GenBank/DDBJ databases">
        <title>Ulvibacterium marinum gen. nov., sp. nov., a novel marine bacterium of the family Flavobacteriaceae, isolated from a culture of the green alga Ulva prolifera.</title>
        <authorList>
            <person name="Zhang Z."/>
        </authorList>
    </citation>
    <scope>NUCLEOTIDE SEQUENCE [LARGE SCALE GENOMIC DNA]</scope>
    <source>
        <strain evidence="2 3">CCMM003</strain>
    </source>
</reference>
<evidence type="ECO:0000256" key="1">
    <source>
        <dbReference type="ARBA" id="ARBA00006047"/>
    </source>
</evidence>
<comment type="caution">
    <text evidence="2">The sequence shown here is derived from an EMBL/GenBank/DDBJ whole genome shotgun (WGS) entry which is preliminary data.</text>
</comment>
<dbReference type="OrthoDB" id="9760804at2"/>
<dbReference type="InterPro" id="IPR000811">
    <property type="entry name" value="Glyco_trans_35"/>
</dbReference>
<dbReference type="Pfam" id="PF00343">
    <property type="entry name" value="Phosphorylase"/>
    <property type="match status" value="1"/>
</dbReference>
<dbReference type="PANTHER" id="PTHR42655:SF1">
    <property type="entry name" value="GLYCOGEN PHOSPHORYLASE"/>
    <property type="match status" value="1"/>
</dbReference>
<proteinExistence type="inferred from homology"/>
<organism evidence="2 3">
    <name type="scientific">Ulvibacterium marinum</name>
    <dbReference type="NCBI Taxonomy" id="2419782"/>
    <lineage>
        <taxon>Bacteria</taxon>
        <taxon>Pseudomonadati</taxon>
        <taxon>Bacteroidota</taxon>
        <taxon>Flavobacteriia</taxon>
        <taxon>Flavobacteriales</taxon>
        <taxon>Flavobacteriaceae</taxon>
        <taxon>Ulvibacterium</taxon>
    </lineage>
</organism>
<dbReference type="PANTHER" id="PTHR42655">
    <property type="entry name" value="GLYCOGEN PHOSPHORYLASE"/>
    <property type="match status" value="1"/>
</dbReference>
<dbReference type="InterPro" id="IPR052182">
    <property type="entry name" value="Glycogen/Maltodextrin_Phosph"/>
</dbReference>
<dbReference type="Proteomes" id="UP000276603">
    <property type="component" value="Unassembled WGS sequence"/>
</dbReference>
<keyword evidence="3" id="KW-1185">Reference proteome</keyword>
<evidence type="ECO:0000313" key="3">
    <source>
        <dbReference type="Proteomes" id="UP000276603"/>
    </source>
</evidence>
<dbReference type="NCBIfam" id="TIGR02094">
    <property type="entry name" value="more_P_ylases"/>
    <property type="match status" value="2"/>
</dbReference>
<protein>
    <submittedName>
        <fullName evidence="2">Alpha-glucan family phosphorylase</fullName>
    </submittedName>
</protein>
<dbReference type="RefSeq" id="WP_120713461.1">
    <property type="nucleotide sequence ID" value="NZ_RBCJ01000004.1"/>
</dbReference>
<dbReference type="EMBL" id="RBCJ01000004">
    <property type="protein sequence ID" value="RKN78785.1"/>
    <property type="molecule type" value="Genomic_DNA"/>
</dbReference>
<dbReference type="GO" id="GO:0030170">
    <property type="term" value="F:pyridoxal phosphate binding"/>
    <property type="evidence" value="ECO:0007669"/>
    <property type="project" value="InterPro"/>
</dbReference>
<accession>A0A3B0BYJ3</accession>
<dbReference type="SUPFAM" id="SSF53756">
    <property type="entry name" value="UDP-Glycosyltransferase/glycogen phosphorylase"/>
    <property type="match status" value="1"/>
</dbReference>
<sequence length="551" mass="63056">MVATETLSKYSTWHHPYTPAKEFNKRTAYFSMEFAIHQGLKIYSGGLGFLAGSHMRSAYDLKQNIVGIGMLWKYGYYDQGRNKDQTLQTNSIEKNYNFLEDTGLEVEVEINGNSSVKVRAMVLRPDTFRSAPIYLLTTDVEGNDYLSRTITDYLYDANEQTRVAQSIVLGIGGAKIVELLGGTDVYHLNEGHALPAFYYLRDRGIKKSQMVFTTHTPEKGGNEERDGYHLNHFGFFGRTLSEPELQKEMVNGNMINYTISALRMAKKANAVSKLHAKVSKAMWNGHGGANKIIPITNAQNLEFWQDKDFQKAWKKKDTKAFVKRKIALKKELFELVLDQTGKLFDPKILTIVWARRFAGYKRADLLLYDMQRFQNILKNQNYPVQIIWAGKPYPMDFSAIDTFNHLVSFSKNVSNLAVLTGYEIELSKKLKTGSDVWLNTPRITREASGTSGMTAAMNGSVNLTTNDGWIPEFAKDEKNSFVLPELEHTLPIEEQDKLDSQHLYAVLEDKVLPIYYEKPEVWQEIVFQAITDVVPEFTSERMARQYYKELY</sequence>
<dbReference type="InterPro" id="IPR011834">
    <property type="entry name" value="Agluc_phsphrylas"/>
</dbReference>
<dbReference type="Gene3D" id="3.40.50.2000">
    <property type="entry name" value="Glycogen Phosphorylase B"/>
    <property type="match status" value="2"/>
</dbReference>
<dbReference type="GO" id="GO:0008184">
    <property type="term" value="F:glycogen phosphorylase activity"/>
    <property type="evidence" value="ECO:0007669"/>
    <property type="project" value="InterPro"/>
</dbReference>
<dbReference type="AlphaFoldDB" id="A0A3B0BYJ3"/>